<dbReference type="EMBL" id="JAWHVL010000002">
    <property type="protein sequence ID" value="MDV2631386.1"/>
    <property type="molecule type" value="Genomic_DNA"/>
</dbReference>
<organism evidence="1 2">
    <name type="scientific">Lactococcus lactis</name>
    <dbReference type="NCBI Taxonomy" id="1358"/>
    <lineage>
        <taxon>Bacteria</taxon>
        <taxon>Bacillati</taxon>
        <taxon>Bacillota</taxon>
        <taxon>Bacilli</taxon>
        <taxon>Lactobacillales</taxon>
        <taxon>Streptococcaceae</taxon>
        <taxon>Lactococcus</taxon>
    </lineage>
</organism>
<reference evidence="1" key="1">
    <citation type="submission" date="2023-10" db="EMBL/GenBank/DDBJ databases">
        <title>Production of high quality cheese from raw caw milk (raw cheese).</title>
        <authorList>
            <person name="Samouris G."/>
        </authorList>
    </citation>
    <scope>NUCLEOTIDE SEQUENCE</scope>
    <source>
        <strain evidence="1">M17-3</strain>
    </source>
</reference>
<dbReference type="Gene3D" id="2.160.20.80">
    <property type="entry name" value="E3 ubiquitin-protein ligase SopA"/>
    <property type="match status" value="1"/>
</dbReference>
<dbReference type="PANTHER" id="PTHR14136:SF17">
    <property type="entry name" value="BTB_POZ DOMAIN-CONTAINING PROTEIN KCTD9"/>
    <property type="match status" value="1"/>
</dbReference>
<dbReference type="InterPro" id="IPR001646">
    <property type="entry name" value="5peptide_repeat"/>
</dbReference>
<proteinExistence type="predicted"/>
<sequence length="284" mass="31308">MTGYIAALGAVPTVYLWIVKERKKEQELNNKKQELNQVKISELNKVYVDAVNQLSKHETVLAGAYALNGLIDDWIGMVKEYPENRVYYNTRVEQILGIILTLNREELQENAQEQYNTLLVSLVKRLSDKDYTPKVHWENFDFSNLHALLLELPNVNLSGAKLKGSEFIGCNFIDSNLSDTDLRDTNLMGSDFTCSDLSGSNLSGADLTGSNLANANIRCTDLTGADLTGADLTGADLTGSRLTNANLTGTSIEEADFTGTDLTGANLSKDIFPIDIDDDFIIKN</sequence>
<accession>A0AAE4SYP7</accession>
<dbReference type="RefSeq" id="WP_311092423.1">
    <property type="nucleotide sequence ID" value="NZ_JAWHVL010000002.1"/>
</dbReference>
<dbReference type="InterPro" id="IPR051082">
    <property type="entry name" value="Pentapeptide-BTB/POZ_domain"/>
</dbReference>
<protein>
    <submittedName>
        <fullName evidence="1">Pentapeptide repeat-containing protein</fullName>
    </submittedName>
</protein>
<evidence type="ECO:0000313" key="2">
    <source>
        <dbReference type="Proteomes" id="UP001186047"/>
    </source>
</evidence>
<dbReference type="Pfam" id="PF00805">
    <property type="entry name" value="Pentapeptide"/>
    <property type="match status" value="3"/>
</dbReference>
<dbReference type="AlphaFoldDB" id="A0AAE4SYP7"/>
<dbReference type="SUPFAM" id="SSF141571">
    <property type="entry name" value="Pentapeptide repeat-like"/>
    <property type="match status" value="1"/>
</dbReference>
<dbReference type="Proteomes" id="UP001186047">
    <property type="component" value="Unassembled WGS sequence"/>
</dbReference>
<gene>
    <name evidence="1" type="ORF">RZO31_00650</name>
</gene>
<evidence type="ECO:0000313" key="1">
    <source>
        <dbReference type="EMBL" id="MDV2631386.1"/>
    </source>
</evidence>
<dbReference type="PANTHER" id="PTHR14136">
    <property type="entry name" value="BTB_POZ DOMAIN-CONTAINING PROTEIN KCTD9"/>
    <property type="match status" value="1"/>
</dbReference>
<comment type="caution">
    <text evidence="1">The sequence shown here is derived from an EMBL/GenBank/DDBJ whole genome shotgun (WGS) entry which is preliminary data.</text>
</comment>
<name>A0AAE4SYP7_9LACT</name>